<sequence>MQFSQKLANHGFKITFVHTDFNHERVMNAISECSRTNALVKLASIPDGLGPEDDRNDLAKLCLAILSTMPSLLEKLIQQINGLDGGSNRITCIFADVNMAWALEVANKLGMKGAILCPSSAAIFAIQDKGPKLIHDGILDSDGFPIIKGKFQLSPSMPMMDTTHIPWCCIGDTTSQKIIYDYIMQMRKASYFTDWWLCNTTSELEPEALSLSPKFQPIGPLMEFHETCSLGQLWQEDLSCLSWLDQQPPRSVIYVAFGSFTIFDLKQFKELILGLELTNRPFLLVVRSETKTNSNTENIYPDGFPGNRGKIVKWAPQQKVLSHPALACFISHCGWNSTIEGLSNGLPFLCWPYFADQFYNKAYICDDWKVGLGFDIDEKGLISREEVKKKVDQLLGDENLRARSMKLKEMIMNNIAEGGRSYENFSRFIKWIKE</sequence>
<dbReference type="EMBL" id="CM039429">
    <property type="protein sequence ID" value="KAI4346660.1"/>
    <property type="molecule type" value="Genomic_DNA"/>
</dbReference>
<evidence type="ECO:0000313" key="1">
    <source>
        <dbReference type="EMBL" id="KAI4346660.1"/>
    </source>
</evidence>
<keyword evidence="2" id="KW-1185">Reference proteome</keyword>
<name>A0ACB9PD55_BAUVA</name>
<organism evidence="1 2">
    <name type="scientific">Bauhinia variegata</name>
    <name type="common">Purple orchid tree</name>
    <name type="synonym">Phanera variegata</name>
    <dbReference type="NCBI Taxonomy" id="167791"/>
    <lineage>
        <taxon>Eukaryota</taxon>
        <taxon>Viridiplantae</taxon>
        <taxon>Streptophyta</taxon>
        <taxon>Embryophyta</taxon>
        <taxon>Tracheophyta</taxon>
        <taxon>Spermatophyta</taxon>
        <taxon>Magnoliopsida</taxon>
        <taxon>eudicotyledons</taxon>
        <taxon>Gunneridae</taxon>
        <taxon>Pentapetalae</taxon>
        <taxon>rosids</taxon>
        <taxon>fabids</taxon>
        <taxon>Fabales</taxon>
        <taxon>Fabaceae</taxon>
        <taxon>Cercidoideae</taxon>
        <taxon>Cercideae</taxon>
        <taxon>Bauhiniinae</taxon>
        <taxon>Bauhinia</taxon>
    </lineage>
</organism>
<protein>
    <submittedName>
        <fullName evidence="1">Uncharacterized protein</fullName>
    </submittedName>
</protein>
<gene>
    <name evidence="1" type="ORF">L6164_007538</name>
</gene>
<proteinExistence type="predicted"/>
<reference evidence="1 2" key="1">
    <citation type="journal article" date="2022" name="DNA Res.">
        <title>Chromosomal-level genome assembly of the orchid tree Bauhinia variegata (Leguminosae; Cercidoideae) supports the allotetraploid origin hypothesis of Bauhinia.</title>
        <authorList>
            <person name="Zhong Y."/>
            <person name="Chen Y."/>
            <person name="Zheng D."/>
            <person name="Pang J."/>
            <person name="Liu Y."/>
            <person name="Luo S."/>
            <person name="Meng S."/>
            <person name="Qian L."/>
            <person name="Wei D."/>
            <person name="Dai S."/>
            <person name="Zhou R."/>
        </authorList>
    </citation>
    <scope>NUCLEOTIDE SEQUENCE [LARGE SCALE GENOMIC DNA]</scope>
    <source>
        <strain evidence="1">BV-YZ2020</strain>
    </source>
</reference>
<evidence type="ECO:0000313" key="2">
    <source>
        <dbReference type="Proteomes" id="UP000828941"/>
    </source>
</evidence>
<comment type="caution">
    <text evidence="1">The sequence shown here is derived from an EMBL/GenBank/DDBJ whole genome shotgun (WGS) entry which is preliminary data.</text>
</comment>
<dbReference type="Proteomes" id="UP000828941">
    <property type="component" value="Chromosome 4"/>
</dbReference>
<accession>A0ACB9PD55</accession>